<name>A0AAN8BUA8_CHAGU</name>
<sequence>MHRASGLLHNLTASPLIVLLTVRLTSPEDGHITGLCYPVPPRPHLSTGAAPPLSDPKGGEEGGDSKV</sequence>
<reference evidence="3 4" key="1">
    <citation type="journal article" date="2023" name="Mol. Biol. Evol.">
        <title>Genomics of Secondarily Temperate Adaptation in the Only Non-Antarctic Icefish.</title>
        <authorList>
            <person name="Rivera-Colon A.G."/>
            <person name="Rayamajhi N."/>
            <person name="Minhas B.F."/>
            <person name="Madrigal G."/>
            <person name="Bilyk K.T."/>
            <person name="Yoon V."/>
            <person name="Hune M."/>
            <person name="Gregory S."/>
            <person name="Cheng C.H.C."/>
            <person name="Catchen J.M."/>
        </authorList>
    </citation>
    <scope>NUCLEOTIDE SEQUENCE [LARGE SCALE GENOMIC DNA]</scope>
    <source>
        <tissue evidence="3">White muscle</tissue>
    </source>
</reference>
<evidence type="ECO:0000313" key="3">
    <source>
        <dbReference type="EMBL" id="KAK5891252.1"/>
    </source>
</evidence>
<accession>A0AAN8BUA8</accession>
<feature type="chain" id="PRO_5042996287" description="Secreted protein" evidence="2">
    <location>
        <begin position="28"/>
        <end position="67"/>
    </location>
</feature>
<comment type="caution">
    <text evidence="3">The sequence shown here is derived from an EMBL/GenBank/DDBJ whole genome shotgun (WGS) entry which is preliminary data.</text>
</comment>
<evidence type="ECO:0000256" key="2">
    <source>
        <dbReference type="SAM" id="SignalP"/>
    </source>
</evidence>
<dbReference type="Proteomes" id="UP001331515">
    <property type="component" value="Unassembled WGS sequence"/>
</dbReference>
<dbReference type="AlphaFoldDB" id="A0AAN8BUA8"/>
<keyword evidence="4" id="KW-1185">Reference proteome</keyword>
<proteinExistence type="predicted"/>
<feature type="compositionally biased region" description="Basic and acidic residues" evidence="1">
    <location>
        <begin position="57"/>
        <end position="67"/>
    </location>
</feature>
<evidence type="ECO:0000313" key="4">
    <source>
        <dbReference type="Proteomes" id="UP001331515"/>
    </source>
</evidence>
<protein>
    <recommendedName>
        <fullName evidence="5">Secreted protein</fullName>
    </recommendedName>
</protein>
<evidence type="ECO:0000256" key="1">
    <source>
        <dbReference type="SAM" id="MobiDB-lite"/>
    </source>
</evidence>
<gene>
    <name evidence="3" type="ORF">CgunFtcFv8_018526</name>
</gene>
<feature type="region of interest" description="Disordered" evidence="1">
    <location>
        <begin position="41"/>
        <end position="67"/>
    </location>
</feature>
<keyword evidence="2" id="KW-0732">Signal</keyword>
<dbReference type="EMBL" id="JAURVH010001536">
    <property type="protein sequence ID" value="KAK5891252.1"/>
    <property type="molecule type" value="Genomic_DNA"/>
</dbReference>
<feature type="signal peptide" evidence="2">
    <location>
        <begin position="1"/>
        <end position="27"/>
    </location>
</feature>
<evidence type="ECO:0008006" key="5">
    <source>
        <dbReference type="Google" id="ProtNLM"/>
    </source>
</evidence>
<organism evidence="3 4">
    <name type="scientific">Champsocephalus gunnari</name>
    <name type="common">Mackerel icefish</name>
    <dbReference type="NCBI Taxonomy" id="52237"/>
    <lineage>
        <taxon>Eukaryota</taxon>
        <taxon>Metazoa</taxon>
        <taxon>Chordata</taxon>
        <taxon>Craniata</taxon>
        <taxon>Vertebrata</taxon>
        <taxon>Euteleostomi</taxon>
        <taxon>Actinopterygii</taxon>
        <taxon>Neopterygii</taxon>
        <taxon>Teleostei</taxon>
        <taxon>Neoteleostei</taxon>
        <taxon>Acanthomorphata</taxon>
        <taxon>Eupercaria</taxon>
        <taxon>Perciformes</taxon>
        <taxon>Notothenioidei</taxon>
        <taxon>Channichthyidae</taxon>
        <taxon>Champsocephalus</taxon>
    </lineage>
</organism>